<dbReference type="InterPro" id="IPR049577">
    <property type="entry name" value="GMPP_N"/>
</dbReference>
<evidence type="ECO:0000259" key="13">
    <source>
        <dbReference type="Pfam" id="PF22640"/>
    </source>
</evidence>
<dbReference type="InterPro" id="IPR029044">
    <property type="entry name" value="Nucleotide-diphossugar_trans"/>
</dbReference>
<keyword evidence="5 14" id="KW-0548">Nucleotidyltransferase</keyword>
<dbReference type="InterPro" id="IPR001538">
    <property type="entry name" value="Man6P_isomerase-2_C"/>
</dbReference>
<evidence type="ECO:0000256" key="2">
    <source>
        <dbReference type="ARBA" id="ARBA00006115"/>
    </source>
</evidence>
<evidence type="ECO:0000313" key="15">
    <source>
        <dbReference type="Proteomes" id="UP001501337"/>
    </source>
</evidence>
<evidence type="ECO:0000256" key="3">
    <source>
        <dbReference type="ARBA" id="ARBA00012387"/>
    </source>
</evidence>
<dbReference type="PANTHER" id="PTHR46390:SF1">
    <property type="entry name" value="MANNOSE-1-PHOSPHATE GUANYLYLTRANSFERASE"/>
    <property type="match status" value="1"/>
</dbReference>
<evidence type="ECO:0000256" key="7">
    <source>
        <dbReference type="ARBA" id="ARBA00023134"/>
    </source>
</evidence>
<evidence type="ECO:0000256" key="8">
    <source>
        <dbReference type="ARBA" id="ARBA00047343"/>
    </source>
</evidence>
<dbReference type="InterPro" id="IPR011051">
    <property type="entry name" value="RmlC_Cupin_sf"/>
</dbReference>
<dbReference type="Gene3D" id="2.60.120.10">
    <property type="entry name" value="Jelly Rolls"/>
    <property type="match status" value="1"/>
</dbReference>
<dbReference type="GO" id="GO:0016779">
    <property type="term" value="F:nucleotidyltransferase activity"/>
    <property type="evidence" value="ECO:0007669"/>
    <property type="project" value="UniProtKB-KW"/>
</dbReference>
<keyword evidence="4" id="KW-0808">Transferase</keyword>
<dbReference type="InterPro" id="IPR005835">
    <property type="entry name" value="NTP_transferase_dom"/>
</dbReference>
<evidence type="ECO:0000256" key="6">
    <source>
        <dbReference type="ARBA" id="ARBA00022741"/>
    </source>
</evidence>
<dbReference type="Pfam" id="PF00483">
    <property type="entry name" value="NTP_transferase"/>
    <property type="match status" value="1"/>
</dbReference>
<feature type="domain" description="MannoseP isomerase/GMP-like beta-helix" evidence="13">
    <location>
        <begin position="289"/>
        <end position="343"/>
    </location>
</feature>
<dbReference type="SUPFAM" id="SSF51182">
    <property type="entry name" value="RmlC-like cupins"/>
    <property type="match status" value="1"/>
</dbReference>
<dbReference type="Pfam" id="PF01050">
    <property type="entry name" value="MannoseP_isomer"/>
    <property type="match status" value="1"/>
</dbReference>
<name>A0ABP7PNS0_9GAMM</name>
<dbReference type="InterPro" id="IPR014710">
    <property type="entry name" value="RmlC-like_jellyroll"/>
</dbReference>
<dbReference type="PANTHER" id="PTHR46390">
    <property type="entry name" value="MANNOSE-1-PHOSPHATE GUANYLYLTRANSFERASE"/>
    <property type="match status" value="1"/>
</dbReference>
<proteinExistence type="inferred from homology"/>
<dbReference type="Gene3D" id="3.90.550.10">
    <property type="entry name" value="Spore Coat Polysaccharide Biosynthesis Protein SpsA, Chain A"/>
    <property type="match status" value="1"/>
</dbReference>
<evidence type="ECO:0000256" key="10">
    <source>
        <dbReference type="SAM" id="MobiDB-lite"/>
    </source>
</evidence>
<evidence type="ECO:0000259" key="12">
    <source>
        <dbReference type="Pfam" id="PF01050"/>
    </source>
</evidence>
<keyword evidence="7" id="KW-0342">GTP-binding</keyword>
<evidence type="ECO:0000256" key="1">
    <source>
        <dbReference type="ARBA" id="ARBA00004823"/>
    </source>
</evidence>
<dbReference type="InterPro" id="IPR054566">
    <property type="entry name" value="ManC/GMP-like_b-helix"/>
</dbReference>
<protein>
    <recommendedName>
        <fullName evidence="3">mannose-1-phosphate guanylyltransferase</fullName>
        <ecNumber evidence="3">2.7.7.13</ecNumber>
    </recommendedName>
</protein>
<dbReference type="SUPFAM" id="SSF53448">
    <property type="entry name" value="Nucleotide-diphospho-sugar transferases"/>
    <property type="match status" value="1"/>
</dbReference>
<dbReference type="Pfam" id="PF22640">
    <property type="entry name" value="ManC_GMP_beta-helix"/>
    <property type="match status" value="1"/>
</dbReference>
<evidence type="ECO:0000313" key="14">
    <source>
        <dbReference type="EMBL" id="GAA3967611.1"/>
    </source>
</evidence>
<keyword evidence="14" id="KW-0413">Isomerase</keyword>
<keyword evidence="6" id="KW-0547">Nucleotide-binding</keyword>
<sequence>MIPVILSGGNGSRLWPLSRQGYPKQFLPLVGEQSMFQQTIGRLPDGLSPPVVVTNEAHRFLVQEQLQSIGCTPLQIILEPFGRNTAPAVAMAALEVLSSGRDDIIAVLPADHYIADLPAYHRALRVAQERAERGDLVLFGITPTAPETGYGYIRTGEAVGTQASVVSEFVEKPDLQTAMQYLASGEYFWNSGMFVFSARRYIEELAVHYPEMFESCELAFEASESVGGCRLLPAEQFRHCPDESIDYALMEKTETATAVTLNAGWSDLGSWSSLWDTETRDADDNVLLGDVVSHESTACYVRSDHRLVAMVGVQDLFIVDTKDAVLVAHRDSVQDVKTIVNQLKAANRSEHIVHREVFRPWGSYQTTDLGSRFQVKNIKVKPGASLSLQKHHHRAEHWIVVSGTAEVTRGSDVFLLGENESTYIPVGEVHRLTNPGIIPLEIIEVQSGSYLGEDDIVRLDDIYGRAPQSSTPLTERPGSLAAKPAVAPAKPKPLPAVAVAAQG</sequence>
<feature type="domain" description="Mannose-6-phosphate isomerase type II C-terminal" evidence="12">
    <location>
        <begin position="347"/>
        <end position="461"/>
    </location>
</feature>
<dbReference type="CDD" id="cd02509">
    <property type="entry name" value="GDP-M1P_Guanylyltransferase"/>
    <property type="match status" value="1"/>
</dbReference>
<dbReference type="RefSeq" id="WP_344807162.1">
    <property type="nucleotide sequence ID" value="NZ_BAABBO010000011.1"/>
</dbReference>
<evidence type="ECO:0000256" key="9">
    <source>
        <dbReference type="RuleBase" id="RU004190"/>
    </source>
</evidence>
<evidence type="ECO:0000256" key="4">
    <source>
        <dbReference type="ARBA" id="ARBA00022679"/>
    </source>
</evidence>
<gene>
    <name evidence="14" type="ORF">GCM10022278_26710</name>
</gene>
<feature type="domain" description="Nucleotidyl transferase" evidence="11">
    <location>
        <begin position="3"/>
        <end position="281"/>
    </location>
</feature>
<comment type="catalytic activity">
    <reaction evidence="8">
        <text>alpha-D-mannose 1-phosphate + GTP + H(+) = GDP-alpha-D-mannose + diphosphate</text>
        <dbReference type="Rhea" id="RHEA:15229"/>
        <dbReference type="ChEBI" id="CHEBI:15378"/>
        <dbReference type="ChEBI" id="CHEBI:33019"/>
        <dbReference type="ChEBI" id="CHEBI:37565"/>
        <dbReference type="ChEBI" id="CHEBI:57527"/>
        <dbReference type="ChEBI" id="CHEBI:58409"/>
        <dbReference type="EC" id="2.7.7.13"/>
    </reaction>
</comment>
<dbReference type="NCBIfam" id="TIGR01479">
    <property type="entry name" value="GMP_PMI"/>
    <property type="match status" value="1"/>
</dbReference>
<dbReference type="InterPro" id="IPR051161">
    <property type="entry name" value="Mannose-6P_isomerase_type2"/>
</dbReference>
<dbReference type="InterPro" id="IPR006375">
    <property type="entry name" value="Man1P_GuaTrfase/Man6P_Isoase"/>
</dbReference>
<keyword evidence="15" id="KW-1185">Reference proteome</keyword>
<dbReference type="EMBL" id="BAABBO010000011">
    <property type="protein sequence ID" value="GAA3967611.1"/>
    <property type="molecule type" value="Genomic_DNA"/>
</dbReference>
<comment type="similarity">
    <text evidence="2 9">Belongs to the mannose-6-phosphate isomerase type 2 family.</text>
</comment>
<comment type="pathway">
    <text evidence="1">Nucleotide-sugar biosynthesis; GDP-alpha-D-mannose biosynthesis; GDP-alpha-D-mannose from alpha-D-mannose 1-phosphate (GTP route): step 1/1.</text>
</comment>
<evidence type="ECO:0000259" key="11">
    <source>
        <dbReference type="Pfam" id="PF00483"/>
    </source>
</evidence>
<reference evidence="15" key="1">
    <citation type="journal article" date="2019" name="Int. J. Syst. Evol. Microbiol.">
        <title>The Global Catalogue of Microorganisms (GCM) 10K type strain sequencing project: providing services to taxonomists for standard genome sequencing and annotation.</title>
        <authorList>
            <consortium name="The Broad Institute Genomics Platform"/>
            <consortium name="The Broad Institute Genome Sequencing Center for Infectious Disease"/>
            <person name="Wu L."/>
            <person name="Ma J."/>
        </authorList>
    </citation>
    <scope>NUCLEOTIDE SEQUENCE [LARGE SCALE GENOMIC DNA]</scope>
    <source>
        <strain evidence="15">JCM 17555</strain>
    </source>
</reference>
<comment type="caution">
    <text evidence="14">The sequence shown here is derived from an EMBL/GenBank/DDBJ whole genome shotgun (WGS) entry which is preliminary data.</text>
</comment>
<accession>A0ABP7PNS0</accession>
<evidence type="ECO:0000256" key="5">
    <source>
        <dbReference type="ARBA" id="ARBA00022695"/>
    </source>
</evidence>
<dbReference type="Proteomes" id="UP001501337">
    <property type="component" value="Unassembled WGS sequence"/>
</dbReference>
<feature type="region of interest" description="Disordered" evidence="10">
    <location>
        <begin position="468"/>
        <end position="488"/>
    </location>
</feature>
<dbReference type="GO" id="GO:0016853">
    <property type="term" value="F:isomerase activity"/>
    <property type="evidence" value="ECO:0007669"/>
    <property type="project" value="UniProtKB-KW"/>
</dbReference>
<dbReference type="CDD" id="cd02213">
    <property type="entry name" value="cupin_PMI_typeII_C"/>
    <property type="match status" value="1"/>
</dbReference>
<organism evidence="14 15">
    <name type="scientific">Allohahella marinimesophila</name>
    <dbReference type="NCBI Taxonomy" id="1054972"/>
    <lineage>
        <taxon>Bacteria</taxon>
        <taxon>Pseudomonadati</taxon>
        <taxon>Pseudomonadota</taxon>
        <taxon>Gammaproteobacteria</taxon>
        <taxon>Oceanospirillales</taxon>
        <taxon>Hahellaceae</taxon>
        <taxon>Allohahella</taxon>
    </lineage>
</organism>
<dbReference type="EC" id="2.7.7.13" evidence="3"/>